<protein>
    <submittedName>
        <fullName evidence="9">ABC transporter ATP-binding protein</fullName>
    </submittedName>
</protein>
<evidence type="ECO:0000256" key="2">
    <source>
        <dbReference type="ARBA" id="ARBA00005417"/>
    </source>
</evidence>
<evidence type="ECO:0000259" key="8">
    <source>
        <dbReference type="PROSITE" id="PS50893"/>
    </source>
</evidence>
<keyword evidence="4" id="KW-1003">Cell membrane</keyword>
<dbReference type="PANTHER" id="PTHR43297">
    <property type="entry name" value="OLIGOPEPTIDE TRANSPORT ATP-BINDING PROTEIN APPD"/>
    <property type="match status" value="1"/>
</dbReference>
<dbReference type="AlphaFoldDB" id="A0AAJ6KXF5"/>
<organism evidence="9 10">
    <name type="scientific">Micromonospora profundi</name>
    <dbReference type="NCBI Taxonomy" id="1420889"/>
    <lineage>
        <taxon>Bacteria</taxon>
        <taxon>Bacillati</taxon>
        <taxon>Actinomycetota</taxon>
        <taxon>Actinomycetes</taxon>
        <taxon>Micromonosporales</taxon>
        <taxon>Micromonosporaceae</taxon>
        <taxon>Micromonospora</taxon>
    </lineage>
</organism>
<proteinExistence type="inferred from homology"/>
<feature type="domain" description="ABC transporter" evidence="8">
    <location>
        <begin position="11"/>
        <end position="255"/>
    </location>
</feature>
<dbReference type="InterPro" id="IPR017871">
    <property type="entry name" value="ABC_transporter-like_CS"/>
</dbReference>
<dbReference type="GO" id="GO:0005886">
    <property type="term" value="C:plasma membrane"/>
    <property type="evidence" value="ECO:0007669"/>
    <property type="project" value="UniProtKB-SubCell"/>
</dbReference>
<keyword evidence="5" id="KW-0547">Nucleotide-binding</keyword>
<dbReference type="PROSITE" id="PS50893">
    <property type="entry name" value="ABC_TRANSPORTER_2"/>
    <property type="match status" value="1"/>
</dbReference>
<dbReference type="Pfam" id="PF08352">
    <property type="entry name" value="oligo_HPY"/>
    <property type="match status" value="1"/>
</dbReference>
<dbReference type="PROSITE" id="PS00211">
    <property type="entry name" value="ABC_TRANSPORTER_1"/>
    <property type="match status" value="1"/>
</dbReference>
<dbReference type="Proteomes" id="UP001235874">
    <property type="component" value="Chromosome"/>
</dbReference>
<keyword evidence="7" id="KW-0472">Membrane</keyword>
<dbReference type="InterPro" id="IPR027417">
    <property type="entry name" value="P-loop_NTPase"/>
</dbReference>
<evidence type="ECO:0000256" key="4">
    <source>
        <dbReference type="ARBA" id="ARBA00022475"/>
    </source>
</evidence>
<dbReference type="GO" id="GO:0015833">
    <property type="term" value="P:peptide transport"/>
    <property type="evidence" value="ECO:0007669"/>
    <property type="project" value="InterPro"/>
</dbReference>
<dbReference type="NCBIfam" id="TIGR01727">
    <property type="entry name" value="oligo_HPY"/>
    <property type="match status" value="1"/>
</dbReference>
<dbReference type="EMBL" id="CP130472">
    <property type="protein sequence ID" value="WLS43514.1"/>
    <property type="molecule type" value="Genomic_DNA"/>
</dbReference>
<dbReference type="InterPro" id="IPR003439">
    <property type="entry name" value="ABC_transporter-like_ATP-bd"/>
</dbReference>
<gene>
    <name evidence="9" type="ORF">Q3V37_19130</name>
</gene>
<evidence type="ECO:0000313" key="10">
    <source>
        <dbReference type="Proteomes" id="UP001235874"/>
    </source>
</evidence>
<comment type="subcellular location">
    <subcellularLocation>
        <location evidence="1">Cell membrane</location>
        <topology evidence="1">Peripheral membrane protein</topology>
    </subcellularLocation>
</comment>
<evidence type="ECO:0000256" key="6">
    <source>
        <dbReference type="ARBA" id="ARBA00022840"/>
    </source>
</evidence>
<evidence type="ECO:0000256" key="3">
    <source>
        <dbReference type="ARBA" id="ARBA00022448"/>
    </source>
</evidence>
<evidence type="ECO:0000313" key="9">
    <source>
        <dbReference type="EMBL" id="WLS43514.1"/>
    </source>
</evidence>
<dbReference type="InterPro" id="IPR013563">
    <property type="entry name" value="Oligopep_ABC_C"/>
</dbReference>
<keyword evidence="10" id="KW-1185">Reference proteome</keyword>
<dbReference type="GO" id="GO:0016887">
    <property type="term" value="F:ATP hydrolysis activity"/>
    <property type="evidence" value="ECO:0007669"/>
    <property type="project" value="InterPro"/>
</dbReference>
<comment type="similarity">
    <text evidence="2">Belongs to the ABC transporter superfamily.</text>
</comment>
<keyword evidence="6 9" id="KW-0067">ATP-binding</keyword>
<dbReference type="RefSeq" id="WP_053656593.1">
    <property type="nucleotide sequence ID" value="NZ_CP130472.1"/>
</dbReference>
<dbReference type="Gene3D" id="3.40.50.300">
    <property type="entry name" value="P-loop containing nucleotide triphosphate hydrolases"/>
    <property type="match status" value="1"/>
</dbReference>
<name>A0AAJ6KXF5_9ACTN</name>
<dbReference type="InterPro" id="IPR050388">
    <property type="entry name" value="ABC_Ni/Peptide_Import"/>
</dbReference>
<dbReference type="CDD" id="cd03257">
    <property type="entry name" value="ABC_NikE_OppD_transporters"/>
    <property type="match status" value="1"/>
</dbReference>
<evidence type="ECO:0000256" key="7">
    <source>
        <dbReference type="ARBA" id="ARBA00023136"/>
    </source>
</evidence>
<evidence type="ECO:0000256" key="1">
    <source>
        <dbReference type="ARBA" id="ARBA00004202"/>
    </source>
</evidence>
<keyword evidence="3" id="KW-0813">Transport</keyword>
<reference evidence="9 10" key="1">
    <citation type="submission" date="2023-07" db="EMBL/GenBank/DDBJ databases">
        <title>Micromonospora profundi TRM 95458 converts glycerol to a new osmotic compound.</title>
        <authorList>
            <person name="Lu D."/>
        </authorList>
    </citation>
    <scope>NUCLEOTIDE SEQUENCE [LARGE SCALE GENOMIC DNA]</scope>
    <source>
        <strain evidence="9 10">TRM95458</strain>
    </source>
</reference>
<dbReference type="InterPro" id="IPR003593">
    <property type="entry name" value="AAA+_ATPase"/>
</dbReference>
<accession>A0AAJ6KXF5</accession>
<dbReference type="SMART" id="SM00382">
    <property type="entry name" value="AAA"/>
    <property type="match status" value="1"/>
</dbReference>
<sequence>MTSAEQAALEIRDLGIRFAGSPEPAVRNVSFTVGRGEVLGVAGESGSGKSSIALAALGLLPPDAEVTGSIRLGDQELVGLRGRRLRAIRGRRIAMIFQESVSALHPMRRVGDQIVRVIRAHLPGSRAEAGARAVAALHDVRLDPDRVMGSYPHQLSGGMCQRVMIAMALSCEADVVLADEPTTALDVSLQKDILVLLRELVASRGLSAVFISHDLGVLGDVSDRVMVLYRGEVKEVGAVDAMLSRPQHPYSQALLDCVPRLGGDRLRTFPEIAADQAGGWTGGGCNYAARCPRAADDCREHPDLRVVQESLVRCRHPLGEAAPAGSAGRTEVLR</sequence>
<dbReference type="KEGG" id="mprn:Q3V37_19130"/>
<dbReference type="Pfam" id="PF00005">
    <property type="entry name" value="ABC_tran"/>
    <property type="match status" value="1"/>
</dbReference>
<dbReference type="GO" id="GO:0005524">
    <property type="term" value="F:ATP binding"/>
    <property type="evidence" value="ECO:0007669"/>
    <property type="project" value="UniProtKB-KW"/>
</dbReference>
<evidence type="ECO:0000256" key="5">
    <source>
        <dbReference type="ARBA" id="ARBA00022741"/>
    </source>
</evidence>
<dbReference type="PANTHER" id="PTHR43297:SF2">
    <property type="entry name" value="DIPEPTIDE TRANSPORT ATP-BINDING PROTEIN DPPD"/>
    <property type="match status" value="1"/>
</dbReference>
<dbReference type="SUPFAM" id="SSF52540">
    <property type="entry name" value="P-loop containing nucleoside triphosphate hydrolases"/>
    <property type="match status" value="1"/>
</dbReference>